<organism evidence="2 3">
    <name type="scientific">Sarcoptes scabiei</name>
    <name type="common">Itch mite</name>
    <name type="synonym">Acarus scabiei</name>
    <dbReference type="NCBI Taxonomy" id="52283"/>
    <lineage>
        <taxon>Eukaryota</taxon>
        <taxon>Metazoa</taxon>
        <taxon>Ecdysozoa</taxon>
        <taxon>Arthropoda</taxon>
        <taxon>Chelicerata</taxon>
        <taxon>Arachnida</taxon>
        <taxon>Acari</taxon>
        <taxon>Acariformes</taxon>
        <taxon>Sarcoptiformes</taxon>
        <taxon>Astigmata</taxon>
        <taxon>Psoroptidia</taxon>
        <taxon>Sarcoptoidea</taxon>
        <taxon>Sarcoptidae</taxon>
        <taxon>Sarcoptinae</taxon>
        <taxon>Sarcoptes</taxon>
    </lineage>
</organism>
<evidence type="ECO:0000313" key="2">
    <source>
        <dbReference type="EMBL" id="KPM03368.1"/>
    </source>
</evidence>
<comment type="caution">
    <text evidence="2">The sequence shown here is derived from an EMBL/GenBank/DDBJ whole genome shotgun (WGS) entry which is preliminary data.</text>
</comment>
<dbReference type="VEuPathDB" id="VectorBase:SSCA000046"/>
<evidence type="ECO:0000313" key="3">
    <source>
        <dbReference type="Proteomes" id="UP000616769"/>
    </source>
</evidence>
<sequence>MIDLNSLLGDSADENSNVMIRHHQYNINKRKLSFDQQTDAVYDDNFKRLNTVPIGAISSQPNAMSSTTSNFNSQSISSNLQQQRSTGPSHQLLACQNPMLASMLAKTPTSLPEEKIQTIPPSMISSTPDVKLPPNLDKKILPTPNFNQQQEQQRHQMVKNFQQPSHSNISANSMPLQNQQQIQSIPNIQLQLQQSHQIQSQQNLITSAVGLSGVVTTNTVTSGPPTHVAVKSVQINPNQMQTLAVKSQMSQVPGGNLQRLQLLRQQQQQ</sequence>
<dbReference type="Proteomes" id="UP000616769">
    <property type="component" value="Unassembled WGS sequence"/>
</dbReference>
<evidence type="ECO:0000256" key="1">
    <source>
        <dbReference type="SAM" id="MobiDB-lite"/>
    </source>
</evidence>
<feature type="compositionally biased region" description="Low complexity" evidence="1">
    <location>
        <begin position="65"/>
        <end position="85"/>
    </location>
</feature>
<proteinExistence type="predicted"/>
<reference evidence="2 3" key="1">
    <citation type="journal article" date="2015" name="Parasit. Vectors">
        <title>Draft genome of the scabies mite.</title>
        <authorList>
            <person name="Rider S.D.Jr."/>
            <person name="Morgan M.S."/>
            <person name="Arlian L.G."/>
        </authorList>
    </citation>
    <scope>NUCLEOTIDE SEQUENCE [LARGE SCALE GENOMIC DNA]</scope>
    <source>
        <strain evidence="2">Arlian Lab</strain>
    </source>
</reference>
<name>A0A131ZWW3_SARSC</name>
<dbReference type="OrthoDB" id="10035882at2759"/>
<dbReference type="AlphaFoldDB" id="A0A131ZWW3"/>
<feature type="region of interest" description="Disordered" evidence="1">
    <location>
        <begin position="59"/>
        <end position="87"/>
    </location>
</feature>
<gene>
    <name evidence="2" type="ORF">QR98_0017990</name>
</gene>
<protein>
    <submittedName>
        <fullName evidence="2">Uncharacterized protein</fullName>
    </submittedName>
</protein>
<dbReference type="EMBL" id="JXLN01004793">
    <property type="protein sequence ID" value="KPM03368.1"/>
    <property type="molecule type" value="Genomic_DNA"/>
</dbReference>
<accession>A0A131ZWW3</accession>